<dbReference type="Pfam" id="PF14338">
    <property type="entry name" value="Mrr_N"/>
    <property type="match status" value="1"/>
</dbReference>
<dbReference type="STRING" id="993689.GCA_002077135_00772"/>
<evidence type="ECO:0000259" key="2">
    <source>
        <dbReference type="Pfam" id="PF14338"/>
    </source>
</evidence>
<dbReference type="PANTHER" id="PTHR30015:SF7">
    <property type="entry name" value="TYPE IV METHYL-DIRECTED RESTRICTION ENZYME ECOKMRR"/>
    <property type="match status" value="1"/>
</dbReference>
<dbReference type="InterPro" id="IPR007560">
    <property type="entry name" value="Restrct_endonuc_IV_Mrr"/>
</dbReference>
<evidence type="ECO:0000313" key="4">
    <source>
        <dbReference type="Proteomes" id="UP000307749"/>
    </source>
</evidence>
<gene>
    <name evidence="3" type="ORF">B1806_01625</name>
</gene>
<dbReference type="GO" id="GO:0009307">
    <property type="term" value="P:DNA restriction-modification system"/>
    <property type="evidence" value="ECO:0007669"/>
    <property type="project" value="InterPro"/>
</dbReference>
<keyword evidence="3" id="KW-0255">Endonuclease</keyword>
<evidence type="ECO:0000259" key="1">
    <source>
        <dbReference type="Pfam" id="PF04471"/>
    </source>
</evidence>
<feature type="domain" description="Restriction endonuclease type IV Mrr" evidence="1">
    <location>
        <begin position="162"/>
        <end position="278"/>
    </location>
</feature>
<accession>A0A4S3KRS3</accession>
<dbReference type="Proteomes" id="UP000307749">
    <property type="component" value="Unassembled WGS sequence"/>
</dbReference>
<dbReference type="GO" id="GO:0003677">
    <property type="term" value="F:DNA binding"/>
    <property type="evidence" value="ECO:0007669"/>
    <property type="project" value="InterPro"/>
</dbReference>
<dbReference type="PANTHER" id="PTHR30015">
    <property type="entry name" value="MRR RESTRICTION SYSTEM PROTEIN"/>
    <property type="match status" value="1"/>
</dbReference>
<dbReference type="RefSeq" id="WP_081126155.1">
    <property type="nucleotide sequence ID" value="NZ_DAHXOC010000004.1"/>
</dbReference>
<feature type="domain" description="Restriction system protein Mrr-like N-terminal" evidence="2">
    <location>
        <begin position="18"/>
        <end position="90"/>
    </location>
</feature>
<name>A0A4S3KRS3_9GAMM</name>
<dbReference type="InterPro" id="IPR025745">
    <property type="entry name" value="Mrr-like_N_dom"/>
</dbReference>
<dbReference type="EMBL" id="MWQO01000006">
    <property type="protein sequence ID" value="THD11805.1"/>
    <property type="molecule type" value="Genomic_DNA"/>
</dbReference>
<sequence length="306" mass="34397">MAEITRRRTGELLRVLFELLRTAPDGLQASEALRQLAARVQLTPYEAGDYESGGRRFEKIVRFATVDCVKAGWLSKHKGIWTLSTEGLRAYERWPDPEEFYREAVRRYDAWKRAQPDAPLADSTANAAPDAGFTDTSVAEIASLSLDQAEEMAWSAITRFLNGMPPYQFQQLVGDLLGAMGYHVAWVAPPGKDGGTDLLAYNDPLGTRPPRIKVQVKRNAESARIDVQGLRSFMAVLGDEDIGIFVALSGFTRDAEQEARSQSSRRVTLLDMGRFVDLWTEYYTRLDDAARRRFPLRPVWFLASAD</sequence>
<proteinExistence type="predicted"/>
<dbReference type="AlphaFoldDB" id="A0A4S3KRS3"/>
<dbReference type="Gene3D" id="3.40.1350.10">
    <property type="match status" value="1"/>
</dbReference>
<dbReference type="GO" id="GO:0015666">
    <property type="term" value="F:restriction endodeoxyribonuclease activity"/>
    <property type="evidence" value="ECO:0007669"/>
    <property type="project" value="TreeGrafter"/>
</dbReference>
<dbReference type="InterPro" id="IPR052906">
    <property type="entry name" value="Type_IV_Methyl-Rstrct_Enzyme"/>
</dbReference>
<dbReference type="Pfam" id="PF04471">
    <property type="entry name" value="Mrr_cat"/>
    <property type="match status" value="1"/>
</dbReference>
<dbReference type="SUPFAM" id="SSF52980">
    <property type="entry name" value="Restriction endonuclease-like"/>
    <property type="match status" value="1"/>
</dbReference>
<protein>
    <submittedName>
        <fullName evidence="3">Restriction endonuclease</fullName>
    </submittedName>
</protein>
<organism evidence="3 4">
    <name type="scientific">Metallibacterium scheffleri</name>
    <dbReference type="NCBI Taxonomy" id="993689"/>
    <lineage>
        <taxon>Bacteria</taxon>
        <taxon>Pseudomonadati</taxon>
        <taxon>Pseudomonadota</taxon>
        <taxon>Gammaproteobacteria</taxon>
        <taxon>Lysobacterales</taxon>
        <taxon>Rhodanobacteraceae</taxon>
        <taxon>Metallibacterium</taxon>
    </lineage>
</organism>
<dbReference type="InterPro" id="IPR011856">
    <property type="entry name" value="tRNA_endonuc-like_dom_sf"/>
</dbReference>
<comment type="caution">
    <text evidence="3">The sequence shown here is derived from an EMBL/GenBank/DDBJ whole genome shotgun (WGS) entry which is preliminary data.</text>
</comment>
<keyword evidence="4" id="KW-1185">Reference proteome</keyword>
<keyword evidence="3" id="KW-0540">Nuclease</keyword>
<keyword evidence="3" id="KW-0378">Hydrolase</keyword>
<dbReference type="InterPro" id="IPR011335">
    <property type="entry name" value="Restrct_endonuc-II-like"/>
</dbReference>
<evidence type="ECO:0000313" key="3">
    <source>
        <dbReference type="EMBL" id="THD11805.1"/>
    </source>
</evidence>
<dbReference type="OrthoDB" id="9781481at2"/>
<reference evidence="3 4" key="1">
    <citation type="submission" date="2017-02" db="EMBL/GenBank/DDBJ databases">
        <title>Whole genome sequencing of Metallibacterium scheffleri DSM 24874 (T).</title>
        <authorList>
            <person name="Kumar S."/>
            <person name="Patil P."/>
            <person name="Patil P.B."/>
        </authorList>
    </citation>
    <scope>NUCLEOTIDE SEQUENCE [LARGE SCALE GENOMIC DNA]</scope>
    <source>
        <strain evidence="3 4">DSM 24874</strain>
    </source>
</reference>